<dbReference type="FunFam" id="1.10.20.70:FF:000001">
    <property type="entry name" value="Cleavage stimulation factor subunit 2"/>
    <property type="match status" value="1"/>
</dbReference>
<dbReference type="InterPro" id="IPR026896">
    <property type="entry name" value="CSTF_C"/>
</dbReference>
<dbReference type="PANTHER" id="PTHR45735">
    <property type="entry name" value="CLEAVAGE STIMULATION FACTOR SUBUNIT 2"/>
    <property type="match status" value="1"/>
</dbReference>
<accession>A0A2G9RZ82</accession>
<dbReference type="GO" id="GO:0003729">
    <property type="term" value="F:mRNA binding"/>
    <property type="evidence" value="ECO:0007669"/>
    <property type="project" value="TreeGrafter"/>
</dbReference>
<reference evidence="7" key="1">
    <citation type="journal article" date="2017" name="Nat. Commun.">
        <title>The North American bullfrog draft genome provides insight into hormonal regulation of long noncoding RNA.</title>
        <authorList>
            <person name="Hammond S.A."/>
            <person name="Warren R.L."/>
            <person name="Vandervalk B.P."/>
            <person name="Kucuk E."/>
            <person name="Khan H."/>
            <person name="Gibb E.A."/>
            <person name="Pandoh P."/>
            <person name="Kirk H."/>
            <person name="Zhao Y."/>
            <person name="Jones M."/>
            <person name="Mungall A.J."/>
            <person name="Coope R."/>
            <person name="Pleasance S."/>
            <person name="Moore R.A."/>
            <person name="Holt R.A."/>
            <person name="Round J.M."/>
            <person name="Ohora S."/>
            <person name="Walle B.V."/>
            <person name="Veldhoen N."/>
            <person name="Helbing C.C."/>
            <person name="Birol I."/>
        </authorList>
    </citation>
    <scope>NUCLEOTIDE SEQUENCE [LARGE SCALE GENOMIC DNA]</scope>
</reference>
<keyword evidence="3" id="KW-0539">Nucleus</keyword>
<dbReference type="Pfam" id="PF14304">
    <property type="entry name" value="CSTF_C"/>
    <property type="match status" value="1"/>
</dbReference>
<organism evidence="6 7">
    <name type="scientific">Aquarana catesbeiana</name>
    <name type="common">American bullfrog</name>
    <name type="synonym">Rana catesbeiana</name>
    <dbReference type="NCBI Taxonomy" id="8400"/>
    <lineage>
        <taxon>Eukaryota</taxon>
        <taxon>Metazoa</taxon>
        <taxon>Chordata</taxon>
        <taxon>Craniata</taxon>
        <taxon>Vertebrata</taxon>
        <taxon>Euteleostomi</taxon>
        <taxon>Amphibia</taxon>
        <taxon>Batrachia</taxon>
        <taxon>Anura</taxon>
        <taxon>Neobatrachia</taxon>
        <taxon>Ranoidea</taxon>
        <taxon>Ranidae</taxon>
        <taxon>Aquarana</taxon>
    </lineage>
</organism>
<feature type="domain" description="Transcription termination and cleavage factor C-terminal" evidence="5">
    <location>
        <begin position="174"/>
        <end position="214"/>
    </location>
</feature>
<feature type="region of interest" description="Disordered" evidence="4">
    <location>
        <begin position="1"/>
        <end position="176"/>
    </location>
</feature>
<dbReference type="OrthoDB" id="272703at2759"/>
<dbReference type="AlphaFoldDB" id="A0A2G9RZ82"/>
<evidence type="ECO:0000313" key="7">
    <source>
        <dbReference type="Proteomes" id="UP000228934"/>
    </source>
</evidence>
<proteinExistence type="predicted"/>
<dbReference type="EMBL" id="KV927644">
    <property type="protein sequence ID" value="PIO33206.1"/>
    <property type="molecule type" value="Genomic_DNA"/>
</dbReference>
<keyword evidence="7" id="KW-1185">Reference proteome</keyword>
<dbReference type="GO" id="GO:0031124">
    <property type="term" value="P:mRNA 3'-end processing"/>
    <property type="evidence" value="ECO:0007669"/>
    <property type="project" value="InterPro"/>
</dbReference>
<evidence type="ECO:0000256" key="1">
    <source>
        <dbReference type="ARBA" id="ARBA00004123"/>
    </source>
</evidence>
<protein>
    <recommendedName>
        <fullName evidence="5">Transcription termination and cleavage factor C-terminal domain-containing protein</fullName>
    </recommendedName>
</protein>
<evidence type="ECO:0000256" key="2">
    <source>
        <dbReference type="ARBA" id="ARBA00022884"/>
    </source>
</evidence>
<dbReference type="Gene3D" id="1.10.20.70">
    <property type="entry name" value="Transcription termination and cleavage factor, C-terminal domain"/>
    <property type="match status" value="1"/>
</dbReference>
<sequence>GPIPDPRVPVQRGPPPQVGIPPRGLLGDGPNDPRGGTLLTVTSDEQPIGRGYLPPPMQGGPPLLHERGPATLDIRGGPMVEPPRAMMGEQRGAPIMDPRGPPMDARGARDPRAMEPRAVEQRVPVVPGPKGPMPGIQGPVPGPGGPQPSRQVPGGQASSGQGGFSPVQSQVTPQDHEKAALIMQVLQLTPDQIAMLPPEQRQSILILKEQIQKSAGAP</sequence>
<comment type="subcellular location">
    <subcellularLocation>
        <location evidence="1">Nucleus</location>
    </subcellularLocation>
</comment>
<dbReference type="Proteomes" id="UP000228934">
    <property type="component" value="Unassembled WGS sequence"/>
</dbReference>
<name>A0A2G9RZ82_AQUCT</name>
<feature type="compositionally biased region" description="Low complexity" evidence="4">
    <location>
        <begin position="147"/>
        <end position="159"/>
    </location>
</feature>
<evidence type="ECO:0000256" key="3">
    <source>
        <dbReference type="ARBA" id="ARBA00023242"/>
    </source>
</evidence>
<feature type="compositionally biased region" description="Pro residues" evidence="4">
    <location>
        <begin position="1"/>
        <end position="19"/>
    </location>
</feature>
<dbReference type="PANTHER" id="PTHR45735:SF2">
    <property type="entry name" value="CLEAVAGE STIMULATION FACTOR SUBUNIT 2"/>
    <property type="match status" value="1"/>
</dbReference>
<dbReference type="InterPro" id="IPR038192">
    <property type="entry name" value="CSTF_C_sf"/>
</dbReference>
<evidence type="ECO:0000313" key="6">
    <source>
        <dbReference type="EMBL" id="PIO33206.1"/>
    </source>
</evidence>
<keyword evidence="2" id="KW-0694">RNA-binding</keyword>
<feature type="compositionally biased region" description="Basic and acidic residues" evidence="4">
    <location>
        <begin position="106"/>
        <end position="120"/>
    </location>
</feature>
<feature type="non-terminal residue" evidence="6">
    <location>
        <position position="1"/>
    </location>
</feature>
<gene>
    <name evidence="6" type="ORF">AB205_0065750</name>
</gene>
<dbReference type="GO" id="GO:0005847">
    <property type="term" value="C:mRNA cleavage and polyadenylation specificity factor complex"/>
    <property type="evidence" value="ECO:0007669"/>
    <property type="project" value="TreeGrafter"/>
</dbReference>
<evidence type="ECO:0000256" key="4">
    <source>
        <dbReference type="SAM" id="MobiDB-lite"/>
    </source>
</evidence>
<evidence type="ECO:0000259" key="5">
    <source>
        <dbReference type="Pfam" id="PF14304"/>
    </source>
</evidence>